<evidence type="ECO:0000256" key="5">
    <source>
        <dbReference type="ARBA" id="ARBA00023136"/>
    </source>
</evidence>
<dbReference type="Pfam" id="PF00939">
    <property type="entry name" value="Na_sulph_symp"/>
    <property type="match status" value="1"/>
</dbReference>
<evidence type="ECO:0000313" key="7">
    <source>
        <dbReference type="EMBL" id="ADG17558.1"/>
    </source>
</evidence>
<dbReference type="HOGENOM" id="CLU_005170_7_0_4"/>
<feature type="transmembrane region" description="Helical" evidence="6">
    <location>
        <begin position="97"/>
        <end position="119"/>
    </location>
</feature>
<accession>D5WGD9</accession>
<dbReference type="Proteomes" id="UP000002190">
    <property type="component" value="Chromosome 2"/>
</dbReference>
<feature type="transmembrane region" description="Helical" evidence="6">
    <location>
        <begin position="9"/>
        <end position="30"/>
    </location>
</feature>
<protein>
    <submittedName>
        <fullName evidence="7">Anion transporter</fullName>
    </submittedName>
</protein>
<dbReference type="PANTHER" id="PTHR42826">
    <property type="entry name" value="DICARBOXYLATE TRANSPORTER 2.1, CHLOROPLASTIC"/>
    <property type="match status" value="1"/>
</dbReference>
<feature type="transmembrane region" description="Helical" evidence="6">
    <location>
        <begin position="140"/>
        <end position="157"/>
    </location>
</feature>
<name>D5WGD9_PARAM</name>
<feature type="transmembrane region" description="Helical" evidence="6">
    <location>
        <begin position="382"/>
        <end position="414"/>
    </location>
</feature>
<evidence type="ECO:0000256" key="4">
    <source>
        <dbReference type="ARBA" id="ARBA00022989"/>
    </source>
</evidence>
<feature type="transmembrane region" description="Helical" evidence="6">
    <location>
        <begin position="426"/>
        <end position="445"/>
    </location>
</feature>
<feature type="transmembrane region" description="Helical" evidence="6">
    <location>
        <begin position="465"/>
        <end position="485"/>
    </location>
</feature>
<proteinExistence type="inferred from homology"/>
<evidence type="ECO:0000256" key="2">
    <source>
        <dbReference type="ARBA" id="ARBA00007349"/>
    </source>
</evidence>
<feature type="transmembrane region" description="Helical" evidence="6">
    <location>
        <begin position="343"/>
        <end position="362"/>
    </location>
</feature>
<dbReference type="GO" id="GO:0022857">
    <property type="term" value="F:transmembrane transporter activity"/>
    <property type="evidence" value="ECO:0007669"/>
    <property type="project" value="InterPro"/>
</dbReference>
<dbReference type="InterPro" id="IPR001898">
    <property type="entry name" value="SLC13A/DASS"/>
</dbReference>
<feature type="transmembrane region" description="Helical" evidence="6">
    <location>
        <begin position="290"/>
        <end position="306"/>
    </location>
</feature>
<dbReference type="STRING" id="640511.BC1002_3528"/>
<keyword evidence="3 6" id="KW-0812">Transmembrane</keyword>
<feature type="transmembrane region" description="Helical" evidence="6">
    <location>
        <begin position="312"/>
        <end position="331"/>
    </location>
</feature>
<dbReference type="GO" id="GO:0016020">
    <property type="term" value="C:membrane"/>
    <property type="evidence" value="ECO:0007669"/>
    <property type="project" value="UniProtKB-SubCell"/>
</dbReference>
<keyword evidence="4 6" id="KW-1133">Transmembrane helix</keyword>
<sequence length="486" mass="52287">MRMGHGMKTFWKAVAPLIVAIVIGLIPAPPGLAQHAWYYFGIFAGVIVGLMLEPIPGAAIGLIAVTLVAVFSEWVFFSPAQLAKPGFNVANAGLSWALSGFSNGTVWLIFGAFMFALGYEKTGLGKRIALMLVRALGRRTLTLGYAVMVADAVIAPFTPSNTARSGGTIFPVIRSLPPLYDSKPNDPSARRIGSYIMWTAIATTCVTSSMFLTALAPNLLAAELVKKTVDVDLEWAQWFLAFAPAGILLLLAIPLLTYVLYPPHVKQSAEVPAWAAQQLKEMGPLTRREIMLAVLVLIALALWVFADDYVNPTTAALMVIALMLVTQVVSWDDMLGNKQAWNTLVWFATLVALADGLSRTGFVKWFAGTISTHMAGFPPTEAAIVLVLIFFFTHYMFASVTAHATAMLPVMLAVGSTIPGMPMEAFALMLSLTLGIMGILTPYGTGPSPVYFGSGYLPAGDFWRLGLIFGVIYIAVFLLICAPILL</sequence>
<feature type="transmembrane region" description="Helical" evidence="6">
    <location>
        <begin position="36"/>
        <end position="52"/>
    </location>
</feature>
<dbReference type="NCBIfam" id="TIGR00785">
    <property type="entry name" value="dass"/>
    <property type="match status" value="1"/>
</dbReference>
<dbReference type="InterPro" id="IPR030676">
    <property type="entry name" value="CitT-rel"/>
</dbReference>
<evidence type="ECO:0000256" key="1">
    <source>
        <dbReference type="ARBA" id="ARBA00004141"/>
    </source>
</evidence>
<dbReference type="eggNOG" id="COG0471">
    <property type="taxonomic scope" value="Bacteria"/>
</dbReference>
<feature type="transmembrane region" description="Helical" evidence="6">
    <location>
        <begin position="59"/>
        <end position="77"/>
    </location>
</feature>
<evidence type="ECO:0000256" key="6">
    <source>
        <dbReference type="SAM" id="Phobius"/>
    </source>
</evidence>
<dbReference type="KEGG" id="bge:BC1002_3528"/>
<feature type="transmembrane region" description="Helical" evidence="6">
    <location>
        <begin position="192"/>
        <end position="215"/>
    </location>
</feature>
<organism evidence="7 8">
    <name type="scientific">Paraburkholderia atlantica</name>
    <dbReference type="NCBI Taxonomy" id="2654982"/>
    <lineage>
        <taxon>Bacteria</taxon>
        <taxon>Pseudomonadati</taxon>
        <taxon>Pseudomonadota</taxon>
        <taxon>Betaproteobacteria</taxon>
        <taxon>Burkholderiales</taxon>
        <taxon>Burkholderiaceae</taxon>
        <taxon>Paraburkholderia</taxon>
    </lineage>
</organism>
<keyword evidence="5 6" id="KW-0472">Membrane</keyword>
<comment type="subcellular location">
    <subcellularLocation>
        <location evidence="1">Membrane</location>
        <topology evidence="1">Multi-pass membrane protein</topology>
    </subcellularLocation>
</comment>
<feature type="transmembrane region" description="Helical" evidence="6">
    <location>
        <begin position="235"/>
        <end position="261"/>
    </location>
</feature>
<dbReference type="PIRSF" id="PIRSF002457">
    <property type="entry name" value="DASS"/>
    <property type="match status" value="1"/>
</dbReference>
<dbReference type="AlphaFoldDB" id="D5WGD9"/>
<evidence type="ECO:0000256" key="3">
    <source>
        <dbReference type="ARBA" id="ARBA00022692"/>
    </source>
</evidence>
<gene>
    <name evidence="7" type="ordered locus">BC1002_3528</name>
</gene>
<comment type="similarity">
    <text evidence="2">Belongs to the SLC13A/DASS transporter (TC 2.A.47) family. DIT1 subfamily.</text>
</comment>
<reference evidence="8" key="1">
    <citation type="submission" date="2010-04" db="EMBL/GenBank/DDBJ databases">
        <title>Complete sequence of chromosome 2 of Burkholderia sp. CCGE1002.</title>
        <authorList>
            <consortium name="US DOE Joint Genome Institute"/>
            <person name="Lucas S."/>
            <person name="Copeland A."/>
            <person name="Lapidus A."/>
            <person name="Cheng J.-F."/>
            <person name="Bruce D."/>
            <person name="Goodwin L."/>
            <person name="Pitluck S."/>
            <person name="Chertkov O."/>
            <person name="Detter J.C."/>
            <person name="Han C."/>
            <person name="Tapia R."/>
            <person name="Land M."/>
            <person name="Hauser L."/>
            <person name="Kyrpides N."/>
            <person name="Ovchinnikova G."/>
            <person name="Martinez-Romero E."/>
            <person name="Hernandez M.A.R."/>
            <person name="Tiedje J.M."/>
            <person name="Woyke T."/>
        </authorList>
    </citation>
    <scope>NUCLEOTIDE SEQUENCE [LARGE SCALE GENOMIC DNA]</scope>
    <source>
        <strain evidence="8">CCGE1002</strain>
    </source>
</reference>
<reference evidence="7 8" key="2">
    <citation type="journal article" date="2012" name="J. Bacteriol.">
        <title>Genome Sequences of Burkholderia sp. Strains CCGE1002 and H160, Isolated from Legume Nodules in Mexico and Brazil.</title>
        <authorList>
            <person name="Ormeno-Orrillo E."/>
            <person name="Rogel M.A."/>
            <person name="Chueire L.M."/>
            <person name="Tiedje J.M."/>
            <person name="Martinez-Romero E."/>
            <person name="Hungria M."/>
        </authorList>
    </citation>
    <scope>NUCLEOTIDE SEQUENCE [LARGE SCALE GENOMIC DNA]</scope>
    <source>
        <strain evidence="7 8">CCGE1002</strain>
    </source>
</reference>
<dbReference type="EMBL" id="CP002014">
    <property type="protein sequence ID" value="ADG17558.1"/>
    <property type="molecule type" value="Genomic_DNA"/>
</dbReference>
<evidence type="ECO:0000313" key="8">
    <source>
        <dbReference type="Proteomes" id="UP000002190"/>
    </source>
</evidence>